<sequence length="106" mass="12065">MKKAFSYLAILNLFDGAITFIGLRYLLINEGNPLMNDLYEANPLFFLGYKVLLSGFLYILIRFNKLPTIRLVKVLTTVASALYTAVIVLHCVWVTPIILSLFTSRF</sequence>
<feature type="transmembrane region" description="Helical" evidence="1">
    <location>
        <begin position="81"/>
        <end position="102"/>
    </location>
</feature>
<evidence type="ECO:0000313" key="4">
    <source>
        <dbReference type="Proteomes" id="UP001601058"/>
    </source>
</evidence>
<name>A0ABW6K2Y1_9BACI</name>
<feature type="transmembrane region" description="Helical" evidence="1">
    <location>
        <begin position="43"/>
        <end position="61"/>
    </location>
</feature>
<feature type="transmembrane region" description="Helical" evidence="1">
    <location>
        <begin position="7"/>
        <end position="28"/>
    </location>
</feature>
<evidence type="ECO:0000256" key="1">
    <source>
        <dbReference type="SAM" id="Phobius"/>
    </source>
</evidence>
<keyword evidence="1" id="KW-0812">Transmembrane</keyword>
<evidence type="ECO:0000313" key="3">
    <source>
        <dbReference type="EMBL" id="MFE8697320.1"/>
    </source>
</evidence>
<keyword evidence="1" id="KW-0472">Membrane</keyword>
<comment type="caution">
    <text evidence="3">The sequence shown here is derived from an EMBL/GenBank/DDBJ whole genome shotgun (WGS) entry which is preliminary data.</text>
</comment>
<keyword evidence="1" id="KW-1133">Transmembrane helix</keyword>
<proteinExistence type="predicted"/>
<dbReference type="Proteomes" id="UP001601058">
    <property type="component" value="Unassembled WGS sequence"/>
</dbReference>
<evidence type="ECO:0000259" key="2">
    <source>
        <dbReference type="Pfam" id="PF18902"/>
    </source>
</evidence>
<protein>
    <submittedName>
        <fullName evidence="3">DUF5658 family protein</fullName>
    </submittedName>
</protein>
<gene>
    <name evidence="3" type="ORF">ACFYKT_13330</name>
</gene>
<keyword evidence="4" id="KW-1185">Reference proteome</keyword>
<accession>A0ABW6K2Y1</accession>
<dbReference type="InterPro" id="IPR043717">
    <property type="entry name" value="DUF5658"/>
</dbReference>
<dbReference type="EMBL" id="JBIACJ010000006">
    <property type="protein sequence ID" value="MFE8697320.1"/>
    <property type="molecule type" value="Genomic_DNA"/>
</dbReference>
<dbReference type="Pfam" id="PF18902">
    <property type="entry name" value="DUF5658"/>
    <property type="match status" value="1"/>
</dbReference>
<reference evidence="3 4" key="1">
    <citation type="submission" date="2024-08" db="EMBL/GenBank/DDBJ databases">
        <title>Two novel Cytobacillus novel species.</title>
        <authorList>
            <person name="Liu G."/>
        </authorList>
    </citation>
    <scope>NUCLEOTIDE SEQUENCE [LARGE SCALE GENOMIC DNA]</scope>
    <source>
        <strain evidence="3 4">FJAT-53684</strain>
    </source>
</reference>
<dbReference type="RefSeq" id="WP_389220251.1">
    <property type="nucleotide sequence ID" value="NZ_JBIACJ010000006.1"/>
</dbReference>
<organism evidence="3 4">
    <name type="scientific">Cytobacillus mangrovibacter</name>
    <dbReference type="NCBI Taxonomy" id="3299024"/>
    <lineage>
        <taxon>Bacteria</taxon>
        <taxon>Bacillati</taxon>
        <taxon>Bacillota</taxon>
        <taxon>Bacilli</taxon>
        <taxon>Bacillales</taxon>
        <taxon>Bacillaceae</taxon>
        <taxon>Cytobacillus</taxon>
    </lineage>
</organism>
<feature type="domain" description="DUF5658" evidence="2">
    <location>
        <begin position="7"/>
        <end position="94"/>
    </location>
</feature>